<evidence type="ECO:0000313" key="3">
    <source>
        <dbReference type="Proteomes" id="UP000187406"/>
    </source>
</evidence>
<dbReference type="PANTHER" id="PTHR47481">
    <property type="match status" value="1"/>
</dbReference>
<sequence>MRILPFQRKKYLTILKTYPIYERKPTNLSSVGLRPPSLLQYKPFYGAKHPMKHGCFLTNDFLPSPKYTSEICVTNCVSYARSLRSFQAKTIFDSISLASAPILEQELIDSIIDGLGRESKEFITSLDLYSSITFDEFYDLLLQEEHLIKKISPALSISTTLTTNHLPASPSTSPSPSKYYSSSNNGRERGSYFNRGRYHDRQNGNYHHSNYGGHRGGYSQSRGYLMNTHNPHFLLMLASINSLVFCQICNKQGHTTHYCSERGHKTGYTLMTGISFGGLSHIKATITTSQKLAVYSTRTRQGVWHAQLGNPMHANFRTLVQWFNLQFSYKYMIRKFHVCPLGKACCLSFSS</sequence>
<name>A0A1Q3D6T2_CEPFO</name>
<evidence type="ECO:0000313" key="2">
    <source>
        <dbReference type="EMBL" id="GAV88165.1"/>
    </source>
</evidence>
<evidence type="ECO:0000256" key="1">
    <source>
        <dbReference type="SAM" id="MobiDB-lite"/>
    </source>
</evidence>
<gene>
    <name evidence="2" type="ORF">CFOL_v3_31588</name>
</gene>
<dbReference type="PANTHER" id="PTHR47481:SF31">
    <property type="entry name" value="OS01G0873500 PROTEIN"/>
    <property type="match status" value="1"/>
</dbReference>
<dbReference type="EMBL" id="BDDD01004704">
    <property type="protein sequence ID" value="GAV88165.1"/>
    <property type="molecule type" value="Genomic_DNA"/>
</dbReference>
<protein>
    <submittedName>
        <fullName evidence="2">Uncharacterized protein</fullName>
    </submittedName>
</protein>
<proteinExistence type="predicted"/>
<accession>A0A1Q3D6T2</accession>
<dbReference type="OrthoDB" id="1749636at2759"/>
<comment type="caution">
    <text evidence="2">The sequence shown here is derived from an EMBL/GenBank/DDBJ whole genome shotgun (WGS) entry which is preliminary data.</text>
</comment>
<feature type="region of interest" description="Disordered" evidence="1">
    <location>
        <begin position="165"/>
        <end position="191"/>
    </location>
</feature>
<keyword evidence="3" id="KW-1185">Reference proteome</keyword>
<organism evidence="2 3">
    <name type="scientific">Cephalotus follicularis</name>
    <name type="common">Albany pitcher plant</name>
    <dbReference type="NCBI Taxonomy" id="3775"/>
    <lineage>
        <taxon>Eukaryota</taxon>
        <taxon>Viridiplantae</taxon>
        <taxon>Streptophyta</taxon>
        <taxon>Embryophyta</taxon>
        <taxon>Tracheophyta</taxon>
        <taxon>Spermatophyta</taxon>
        <taxon>Magnoliopsida</taxon>
        <taxon>eudicotyledons</taxon>
        <taxon>Gunneridae</taxon>
        <taxon>Pentapetalae</taxon>
        <taxon>rosids</taxon>
        <taxon>fabids</taxon>
        <taxon>Oxalidales</taxon>
        <taxon>Cephalotaceae</taxon>
        <taxon>Cephalotus</taxon>
    </lineage>
</organism>
<feature type="compositionally biased region" description="Low complexity" evidence="1">
    <location>
        <begin position="167"/>
        <end position="183"/>
    </location>
</feature>
<dbReference type="AlphaFoldDB" id="A0A1Q3D6T2"/>
<reference evidence="3" key="1">
    <citation type="submission" date="2016-04" db="EMBL/GenBank/DDBJ databases">
        <title>Cephalotus genome sequencing.</title>
        <authorList>
            <person name="Fukushima K."/>
            <person name="Hasebe M."/>
            <person name="Fang X."/>
        </authorList>
    </citation>
    <scope>NUCLEOTIDE SEQUENCE [LARGE SCALE GENOMIC DNA]</scope>
    <source>
        <strain evidence="3">cv. St1</strain>
    </source>
</reference>
<dbReference type="Proteomes" id="UP000187406">
    <property type="component" value="Unassembled WGS sequence"/>
</dbReference>
<dbReference type="InParanoid" id="A0A1Q3D6T2"/>